<dbReference type="InterPro" id="IPR049821">
    <property type="entry name" value="PolIIIA_DnaE1_PHP"/>
</dbReference>
<evidence type="ECO:0000256" key="5">
    <source>
        <dbReference type="ARBA" id="ARBA00022679"/>
    </source>
</evidence>
<gene>
    <name evidence="11" type="ORF">METZ01_LOCUS19275</name>
</gene>
<comment type="subcellular location">
    <subcellularLocation>
        <location evidence="1">Cytoplasm</location>
    </subcellularLocation>
</comment>
<evidence type="ECO:0000256" key="4">
    <source>
        <dbReference type="ARBA" id="ARBA00022490"/>
    </source>
</evidence>
<protein>
    <recommendedName>
        <fullName evidence="3">DNA polymerase III subunit alpha</fullName>
        <ecNumber evidence="2">2.7.7.7</ecNumber>
    </recommendedName>
</protein>
<reference evidence="11" key="1">
    <citation type="submission" date="2018-05" db="EMBL/GenBank/DDBJ databases">
        <authorList>
            <person name="Lanie J.A."/>
            <person name="Ng W.-L."/>
            <person name="Kazmierczak K.M."/>
            <person name="Andrzejewski T.M."/>
            <person name="Davidsen T.M."/>
            <person name="Wayne K.J."/>
            <person name="Tettelin H."/>
            <person name="Glass J.I."/>
            <person name="Rusch D."/>
            <person name="Podicherti R."/>
            <person name="Tsui H.-C.T."/>
            <person name="Winkler M.E."/>
        </authorList>
    </citation>
    <scope>NUCLEOTIDE SEQUENCE</scope>
</reference>
<dbReference type="Pfam" id="PF14579">
    <property type="entry name" value="HHH_6"/>
    <property type="match status" value="1"/>
</dbReference>
<dbReference type="InterPro" id="IPR011708">
    <property type="entry name" value="DNA_pol3_alpha_NTPase_dom"/>
</dbReference>
<dbReference type="GO" id="GO:0008408">
    <property type="term" value="F:3'-5' exonuclease activity"/>
    <property type="evidence" value="ECO:0007669"/>
    <property type="project" value="InterPro"/>
</dbReference>
<evidence type="ECO:0000256" key="6">
    <source>
        <dbReference type="ARBA" id="ARBA00022695"/>
    </source>
</evidence>
<dbReference type="InterPro" id="IPR012340">
    <property type="entry name" value="NA-bd_OB-fold"/>
</dbReference>
<dbReference type="FunFam" id="1.10.10.1600:FF:000001">
    <property type="entry name" value="DNA polymerase III subunit alpha"/>
    <property type="match status" value="1"/>
</dbReference>
<dbReference type="PANTHER" id="PTHR32294">
    <property type="entry name" value="DNA POLYMERASE III SUBUNIT ALPHA"/>
    <property type="match status" value="1"/>
</dbReference>
<dbReference type="InterPro" id="IPR029460">
    <property type="entry name" value="DNAPol_HHH"/>
</dbReference>
<dbReference type="Gene3D" id="2.40.50.140">
    <property type="entry name" value="Nucleic acid-binding proteins"/>
    <property type="match status" value="1"/>
</dbReference>
<dbReference type="PANTHER" id="PTHR32294:SF0">
    <property type="entry name" value="DNA POLYMERASE III SUBUNIT ALPHA"/>
    <property type="match status" value="1"/>
</dbReference>
<dbReference type="Pfam" id="PF20914">
    <property type="entry name" value="DNA_pol_IIIA_C"/>
    <property type="match status" value="1"/>
</dbReference>
<dbReference type="InterPro" id="IPR003141">
    <property type="entry name" value="Pol/His_phosphatase_N"/>
</dbReference>
<keyword evidence="4" id="KW-0963">Cytoplasm</keyword>
<dbReference type="InterPro" id="IPR004365">
    <property type="entry name" value="NA-bd_OB_tRNA"/>
</dbReference>
<proteinExistence type="predicted"/>
<dbReference type="AlphaFoldDB" id="A0A381PHD1"/>
<keyword evidence="6" id="KW-0548">Nucleotidyltransferase</keyword>
<dbReference type="GO" id="GO:0003887">
    <property type="term" value="F:DNA-directed DNA polymerase activity"/>
    <property type="evidence" value="ECO:0007669"/>
    <property type="project" value="UniProtKB-KW"/>
</dbReference>
<dbReference type="SUPFAM" id="SSF89550">
    <property type="entry name" value="PHP domain-like"/>
    <property type="match status" value="1"/>
</dbReference>
<dbReference type="Pfam" id="PF07733">
    <property type="entry name" value="DNA_pol3_alpha"/>
    <property type="match status" value="1"/>
</dbReference>
<dbReference type="InterPro" id="IPR048472">
    <property type="entry name" value="DNA_pol_IIIA_C"/>
</dbReference>
<dbReference type="InterPro" id="IPR016195">
    <property type="entry name" value="Pol/histidinol_Pase-like"/>
</dbReference>
<dbReference type="Pfam" id="PF01336">
    <property type="entry name" value="tRNA_anti-codon"/>
    <property type="match status" value="1"/>
</dbReference>
<dbReference type="GO" id="GO:0005737">
    <property type="term" value="C:cytoplasm"/>
    <property type="evidence" value="ECO:0007669"/>
    <property type="project" value="UniProtKB-SubCell"/>
</dbReference>
<dbReference type="CDD" id="cd07433">
    <property type="entry name" value="PHP_PolIIIA_DnaE1"/>
    <property type="match status" value="1"/>
</dbReference>
<dbReference type="SUPFAM" id="SSF50249">
    <property type="entry name" value="Nucleic acid-binding proteins"/>
    <property type="match status" value="1"/>
</dbReference>
<evidence type="ECO:0000256" key="9">
    <source>
        <dbReference type="ARBA" id="ARBA00049244"/>
    </source>
</evidence>
<keyword evidence="7" id="KW-0235">DNA replication</keyword>
<dbReference type="InterPro" id="IPR004805">
    <property type="entry name" value="DnaE2/DnaE/PolC"/>
</dbReference>
<dbReference type="Pfam" id="PF17657">
    <property type="entry name" value="DNA_pol3_finger"/>
    <property type="match status" value="1"/>
</dbReference>
<evidence type="ECO:0000256" key="7">
    <source>
        <dbReference type="ARBA" id="ARBA00022705"/>
    </source>
</evidence>
<evidence type="ECO:0000256" key="3">
    <source>
        <dbReference type="ARBA" id="ARBA00019114"/>
    </source>
</evidence>
<sequence length="1153" mass="128826">MAAFVHLSLHTEFSVVDGLVRIEALTERAKKMGFPAVAVTDLGNLFGMLKFYKACRIAGVKPIVGLELEMREQERSYRLIVLAANQTGYQNLLKLVSRSYIRSQDRGTYLKEWLEELNEGLILLSGGRGGDVGVALINNEISEASSRAEHWRNVFTNRYYIELSRTGRRDEDEYIRAAVALAESSRIPVVATNDVRFLDSQDFEAHEARVCIQEGRTLNDPRRERRFTDQQYLRSTDEMVALFADIPEAIENAYEISRRCNLLLDLDTYHLPIYPVPEETTLEKLLTSTAHEALENYFRHANSLSDEIDRTEYFARLDYELGVINKMGFAGYFLIVMEFVNWAKERKIPVGPGRGSGAASLVSYCLGITDLDPLRYDLLFERLLNPERVSMPDLDIDFCMERRDEVISHVAELYGDEAVSQIATFGTMAAKAVVRDVARVQGKPYGLADRLSKMIPFEVGMTLTKAVAQEDELRELIDENDDVAEIMDMAYPLEGLVRNVGRHAGGVVIAPSDLEAYVPLFTETLGAATVSQFDKDDVEEVGLVKFDFLGLKTLTIIDWAVTDINQARLQCGDEPIDIRSIPLDDEPTYEFLRSAETTAIFQLESEGMKDLIRRLLPDNINDVIALVALFRPGPLQSGAVDDYISRKHGRTPVNYPHPCLESVLSTTYGVMLYQEDVMSVSQELAGFSLGQADLLRKAMGKKIPEEMANLRAAFLDGTAANEVDKAVANTIFDQMEKFAGYAFNKAHSAAYAMLSFQTAWLKTHYPAEFMAAALSADMQNIDKVVTLVDETSRMGIRVSPPDVNQSDFKFTAFEGSIVYGLGAVRGIGEGPVAAITSERKRSNFVDLQDFCNRVDLRRANKKVIEALVRSGSMDGLAPSKTGFDQIRAELLSGMHESIQGAEQSARDRSFGMQDMFGGVDAPSADMPSRRVRAMDTRARLEGEKETLGLYLTGHPIDDYIDEIRTFCPTKIATLRAGQGVQTIAGLVVSNRSRRSKRGEGMAFVVLDDQSGRVEVSVFGDTYTEHHSKLTKDAVLIVEGTVQPDEYSGDLKIRAEAVYTVEEARTRFRGQIEISTCEQEMAGDFPNRLREKLEVYRAQLDSPRSCEVTIAYRNEEATGRVVLGEDWRVQPSDQLLASLREEFGATAVCFRYST</sequence>
<dbReference type="InterPro" id="IPR040982">
    <property type="entry name" value="DNA_pol3_finger"/>
</dbReference>
<dbReference type="NCBIfam" id="TIGR00594">
    <property type="entry name" value="polc"/>
    <property type="match status" value="1"/>
</dbReference>
<accession>A0A381PHD1</accession>
<dbReference type="NCBIfam" id="NF004226">
    <property type="entry name" value="PRK05673.1"/>
    <property type="match status" value="1"/>
</dbReference>
<organism evidence="11">
    <name type="scientific">marine metagenome</name>
    <dbReference type="NCBI Taxonomy" id="408172"/>
    <lineage>
        <taxon>unclassified sequences</taxon>
        <taxon>metagenomes</taxon>
        <taxon>ecological metagenomes</taxon>
    </lineage>
</organism>
<evidence type="ECO:0000313" key="11">
    <source>
        <dbReference type="EMBL" id="SUZ66421.1"/>
    </source>
</evidence>
<evidence type="ECO:0000256" key="2">
    <source>
        <dbReference type="ARBA" id="ARBA00012417"/>
    </source>
</evidence>
<dbReference type="Gene3D" id="3.20.20.140">
    <property type="entry name" value="Metal-dependent hydrolases"/>
    <property type="match status" value="1"/>
</dbReference>
<dbReference type="EC" id="2.7.7.7" evidence="2"/>
<evidence type="ECO:0000256" key="1">
    <source>
        <dbReference type="ARBA" id="ARBA00004496"/>
    </source>
</evidence>
<dbReference type="CDD" id="cd04485">
    <property type="entry name" value="DnaE_OBF"/>
    <property type="match status" value="1"/>
</dbReference>
<evidence type="ECO:0000259" key="10">
    <source>
        <dbReference type="SMART" id="SM00481"/>
    </source>
</evidence>
<dbReference type="Gene3D" id="1.10.150.870">
    <property type="match status" value="1"/>
</dbReference>
<comment type="catalytic activity">
    <reaction evidence="9">
        <text>DNA(n) + a 2'-deoxyribonucleoside 5'-triphosphate = DNA(n+1) + diphosphate</text>
        <dbReference type="Rhea" id="RHEA:22508"/>
        <dbReference type="Rhea" id="RHEA-COMP:17339"/>
        <dbReference type="Rhea" id="RHEA-COMP:17340"/>
        <dbReference type="ChEBI" id="CHEBI:33019"/>
        <dbReference type="ChEBI" id="CHEBI:61560"/>
        <dbReference type="ChEBI" id="CHEBI:173112"/>
        <dbReference type="EC" id="2.7.7.7"/>
    </reaction>
</comment>
<dbReference type="InterPro" id="IPR041931">
    <property type="entry name" value="DNA_pol3_alpha_thumb_dom"/>
</dbReference>
<keyword evidence="5" id="KW-0808">Transferase</keyword>
<dbReference type="InterPro" id="IPR004013">
    <property type="entry name" value="PHP_dom"/>
</dbReference>
<dbReference type="GO" id="GO:0006260">
    <property type="term" value="P:DNA replication"/>
    <property type="evidence" value="ECO:0007669"/>
    <property type="project" value="UniProtKB-KW"/>
</dbReference>
<dbReference type="SMART" id="SM00481">
    <property type="entry name" value="POLIIIAc"/>
    <property type="match status" value="1"/>
</dbReference>
<dbReference type="GO" id="GO:0003676">
    <property type="term" value="F:nucleic acid binding"/>
    <property type="evidence" value="ECO:0007669"/>
    <property type="project" value="InterPro"/>
</dbReference>
<dbReference type="Pfam" id="PF02811">
    <property type="entry name" value="PHP"/>
    <property type="match status" value="1"/>
</dbReference>
<name>A0A381PHD1_9ZZZZ</name>
<keyword evidence="8" id="KW-0239">DNA-directed DNA polymerase</keyword>
<evidence type="ECO:0000256" key="8">
    <source>
        <dbReference type="ARBA" id="ARBA00022932"/>
    </source>
</evidence>
<dbReference type="Gene3D" id="1.10.10.1600">
    <property type="entry name" value="Bacterial DNA polymerase III alpha subunit, thumb domain"/>
    <property type="match status" value="1"/>
</dbReference>
<dbReference type="EMBL" id="UINC01000983">
    <property type="protein sequence ID" value="SUZ66421.1"/>
    <property type="molecule type" value="Genomic_DNA"/>
</dbReference>
<feature type="domain" description="Polymerase/histidinol phosphatase N-terminal" evidence="10">
    <location>
        <begin position="5"/>
        <end position="72"/>
    </location>
</feature>